<evidence type="ECO:0000256" key="7">
    <source>
        <dbReference type="SAM" id="MobiDB-lite"/>
    </source>
</evidence>
<dbReference type="PANTHER" id="PTHR14189:SF0">
    <property type="entry name" value="PROTEIN PHOSPHATASE METHYLESTERASE 1"/>
    <property type="match status" value="1"/>
</dbReference>
<dbReference type="Pfam" id="PF00013">
    <property type="entry name" value="KH_1"/>
    <property type="match status" value="2"/>
</dbReference>
<feature type="region of interest" description="Disordered" evidence="7">
    <location>
        <begin position="353"/>
        <end position="510"/>
    </location>
</feature>
<feature type="compositionally biased region" description="Low complexity" evidence="7">
    <location>
        <begin position="499"/>
        <end position="510"/>
    </location>
</feature>
<keyword evidence="3" id="KW-0719">Serine esterase</keyword>
<evidence type="ECO:0000256" key="5">
    <source>
        <dbReference type="ARBA" id="ARBA00049203"/>
    </source>
</evidence>
<feature type="compositionally biased region" description="Polar residues" evidence="7">
    <location>
        <begin position="414"/>
        <end position="423"/>
    </location>
</feature>
<dbReference type="SMART" id="SM00322">
    <property type="entry name" value="KH"/>
    <property type="match status" value="2"/>
</dbReference>
<name>A0AAD6Q1F5_9ROSI</name>
<feature type="compositionally biased region" description="Low complexity" evidence="7">
    <location>
        <begin position="697"/>
        <end position="715"/>
    </location>
</feature>
<evidence type="ECO:0000256" key="6">
    <source>
        <dbReference type="PROSITE-ProRule" id="PRU00117"/>
    </source>
</evidence>
<reference evidence="9" key="1">
    <citation type="journal article" date="2023" name="Mol. Ecol. Resour.">
        <title>Chromosome-level genome assembly of a triploid poplar Populus alba 'Berolinensis'.</title>
        <authorList>
            <person name="Chen S."/>
            <person name="Yu Y."/>
            <person name="Wang X."/>
            <person name="Wang S."/>
            <person name="Zhang T."/>
            <person name="Zhou Y."/>
            <person name="He R."/>
            <person name="Meng N."/>
            <person name="Wang Y."/>
            <person name="Liu W."/>
            <person name="Liu Z."/>
            <person name="Liu J."/>
            <person name="Guo Q."/>
            <person name="Huang H."/>
            <person name="Sederoff R.R."/>
            <person name="Wang G."/>
            <person name="Qu G."/>
            <person name="Chen S."/>
        </authorList>
    </citation>
    <scope>NUCLEOTIDE SEQUENCE</scope>
    <source>
        <strain evidence="9">SC-2020</strain>
    </source>
</reference>
<feature type="domain" description="K Homology" evidence="8">
    <location>
        <begin position="271"/>
        <end position="345"/>
    </location>
</feature>
<dbReference type="Gene3D" id="3.40.50.1820">
    <property type="entry name" value="alpha/beta hydrolase"/>
    <property type="match status" value="1"/>
</dbReference>
<dbReference type="GO" id="GO:0003723">
    <property type="term" value="F:RNA binding"/>
    <property type="evidence" value="ECO:0007669"/>
    <property type="project" value="UniProtKB-UniRule"/>
</dbReference>
<evidence type="ECO:0000256" key="1">
    <source>
        <dbReference type="ARBA" id="ARBA00008645"/>
    </source>
</evidence>
<proteinExistence type="inferred from homology"/>
<feature type="region of interest" description="Disordered" evidence="7">
    <location>
        <begin position="691"/>
        <end position="720"/>
    </location>
</feature>
<evidence type="ECO:0000256" key="2">
    <source>
        <dbReference type="ARBA" id="ARBA00013111"/>
    </source>
</evidence>
<feature type="region of interest" description="Disordered" evidence="7">
    <location>
        <begin position="525"/>
        <end position="650"/>
    </location>
</feature>
<feature type="compositionally biased region" description="Polar residues" evidence="7">
    <location>
        <begin position="125"/>
        <end position="138"/>
    </location>
</feature>
<dbReference type="FunFam" id="3.40.50.1820:FF:000152">
    <property type="entry name" value="Protein phosphatase methylesterase 1"/>
    <property type="match status" value="1"/>
</dbReference>
<evidence type="ECO:0000313" key="9">
    <source>
        <dbReference type="EMBL" id="KAJ6975442.1"/>
    </source>
</evidence>
<gene>
    <name evidence="9" type="ORF">NC653_031326</name>
</gene>
<dbReference type="InterPro" id="IPR029058">
    <property type="entry name" value="AB_hydrolase_fold"/>
</dbReference>
<dbReference type="InterPro" id="IPR000073">
    <property type="entry name" value="AB_hydrolase_1"/>
</dbReference>
<evidence type="ECO:0000256" key="3">
    <source>
        <dbReference type="ARBA" id="ARBA00022487"/>
    </source>
</evidence>
<feature type="compositionally biased region" description="Polar residues" evidence="7">
    <location>
        <begin position="526"/>
        <end position="549"/>
    </location>
</feature>
<feature type="domain" description="K Homology" evidence="8">
    <location>
        <begin position="174"/>
        <end position="247"/>
    </location>
</feature>
<accession>A0AAD6Q1F5</accession>
<protein>
    <recommendedName>
        <fullName evidence="2">protein phosphatase methylesterase-1</fullName>
        <ecNumber evidence="2">3.1.1.89</ecNumber>
    </recommendedName>
</protein>
<dbReference type="EC" id="3.1.1.89" evidence="2"/>
<dbReference type="InterPro" id="IPR036612">
    <property type="entry name" value="KH_dom_type_1_sf"/>
</dbReference>
<feature type="compositionally biased region" description="Basic and acidic residues" evidence="7">
    <location>
        <begin position="79"/>
        <end position="90"/>
    </location>
</feature>
<dbReference type="SUPFAM" id="SSF53474">
    <property type="entry name" value="alpha/beta-Hydrolases"/>
    <property type="match status" value="1"/>
</dbReference>
<dbReference type="EMBL" id="JAQIZT010000013">
    <property type="protein sequence ID" value="KAJ6975442.1"/>
    <property type="molecule type" value="Genomic_DNA"/>
</dbReference>
<keyword evidence="4" id="KW-0378">Hydrolase</keyword>
<keyword evidence="10" id="KW-1185">Reference proteome</keyword>
<comment type="catalytic activity">
    <reaction evidence="5">
        <text>[phosphatase 2A protein]-C-terminal L-leucine methyl ester + H2O = [phosphatase 2A protein]-C-terminal L-leucine + methanol + H(+)</text>
        <dbReference type="Rhea" id="RHEA:48548"/>
        <dbReference type="Rhea" id="RHEA-COMP:12134"/>
        <dbReference type="Rhea" id="RHEA-COMP:12135"/>
        <dbReference type="ChEBI" id="CHEBI:15377"/>
        <dbReference type="ChEBI" id="CHEBI:15378"/>
        <dbReference type="ChEBI" id="CHEBI:17790"/>
        <dbReference type="ChEBI" id="CHEBI:90516"/>
        <dbReference type="ChEBI" id="CHEBI:90517"/>
        <dbReference type="EC" id="3.1.1.89"/>
    </reaction>
</comment>
<feature type="compositionally biased region" description="Low complexity" evidence="7">
    <location>
        <begin position="433"/>
        <end position="445"/>
    </location>
</feature>
<dbReference type="Gene3D" id="3.30.1370.10">
    <property type="entry name" value="K Homology domain, type 1"/>
    <property type="match status" value="2"/>
</dbReference>
<dbReference type="CDD" id="cd00105">
    <property type="entry name" value="KH-I"/>
    <property type="match status" value="1"/>
</dbReference>
<evidence type="ECO:0000259" key="8">
    <source>
        <dbReference type="SMART" id="SM00322"/>
    </source>
</evidence>
<feature type="compositionally biased region" description="Low complexity" evidence="7">
    <location>
        <begin position="622"/>
        <end position="650"/>
    </location>
</feature>
<dbReference type="GO" id="GO:0051723">
    <property type="term" value="F:protein methylesterase activity"/>
    <property type="evidence" value="ECO:0007669"/>
    <property type="project" value="UniProtKB-EC"/>
</dbReference>
<sequence>MAEEEVVAPAVVPVGSDHKRKLEDLEPETLEEAEPSPADEQEPEEDEKADDVEDGGSPDSKRLRIDESKTDGLVSENGFKGDESDEHAREEAEEPCVENEHGKDDNAEPLSEEVPETNDKEDPNADNQETNTTDQATVDDSKTEDAEKPSLEDAGKPYAEKLSEEAEEHLSEDQTTSRKMEVPNDKVGVLIGKGGDTIRYLQYNSGAKIQITRDAEADPQCTTRPVELIGSLSSISKAEKLINAVIAEADAGGSPSLIAMGLATSAQAAGVGDQLEIPIPNEKVGLIIGRGGETIKGLQAKSGARIQLIPQHLPEGDESKERTVRVTGDTRQIEMAREMIMDVMNQTMRPATLSSSFNQQQSYRPRGPTGPAHWGPRSHHSNQQMPYDYHRGPYPSQGSQFPPTYGGYPPQQMAPRSNYSSGWEQRPPPNMQGFHSHSGGYDYYSGQGGHVSDHPVSAPMSTPLPGHVSRHSPAPVMGGPPSQVNYNYGQSHGPDYGHQAPYSQAAPSQQSYGYGYDELKYPYGHGSSQPAYSQASNQPGYGTQQQYGKQPSYGMPSQGPPPQSYGPPRPGQPGDVSYQGPIQSSQLYGQPPQQQYPYASSGPMQQAYPPYVSGSASDGYNQAPPASGPGYPQQGGQPVPTYGQPGGQAAAYGQVPAGAYGGYPSSQGFPEQQAANNAGYGYQVSQDPAYGSGPAFSAPTSQQAYAQPTPAQPSYDQSVPQSAGYVAAPATAPVGYGKTVSPQPGFPQYDSTQMSCLQKYAPLEWTGLFDMEEDVCIPDSNDVFHVYMAGTEGPVVFCLHGGGYSGLSFALSASKIKEKARVVAMDLRGHGKTSTENELDLSVEAMCNDFFAVVKAMYGDSPPAIVLVGHSMGGSVAVHVAAKRALPSLAGLVVVDVVEGTAMASLIHMQKLLSSRMQHFSSLEKAIEWSVKGGSLRNIDSARVSVPTTLKYNDAKNCYVYRTCLEETEQYWRGWYEGLSDKFLSCPVPKLLLLAGTDRLDRSLTIGQMQGKFQMVVVRHTGHAIQEDTPDEFATLVVNFISRNRIGPHGVEIPGLHRPSQPQQ</sequence>
<comment type="caution">
    <text evidence="9">The sequence shown here is derived from an EMBL/GenBank/DDBJ whole genome shotgun (WGS) entry which is preliminary data.</text>
</comment>
<comment type="similarity">
    <text evidence="1">Belongs to the AB hydrolase superfamily.</text>
</comment>
<feature type="compositionally biased region" description="Acidic residues" evidence="7">
    <location>
        <begin position="25"/>
        <end position="56"/>
    </location>
</feature>
<dbReference type="PANTHER" id="PTHR14189">
    <property type="entry name" value="PROTEIN PHOSPHATASE METHYLESTERASE-1 RELATED"/>
    <property type="match status" value="1"/>
</dbReference>
<dbReference type="Proteomes" id="UP001164929">
    <property type="component" value="Chromosome 13"/>
</dbReference>
<dbReference type="InterPro" id="IPR004087">
    <property type="entry name" value="KH_dom"/>
</dbReference>
<evidence type="ECO:0000256" key="4">
    <source>
        <dbReference type="ARBA" id="ARBA00022801"/>
    </source>
</evidence>
<evidence type="ECO:0000313" key="10">
    <source>
        <dbReference type="Proteomes" id="UP001164929"/>
    </source>
</evidence>
<dbReference type="SUPFAM" id="SSF54791">
    <property type="entry name" value="Eukaryotic type KH-domain (KH-domain type I)"/>
    <property type="match status" value="2"/>
</dbReference>
<feature type="compositionally biased region" description="Low complexity" evidence="7">
    <location>
        <begin position="583"/>
        <end position="603"/>
    </location>
</feature>
<dbReference type="InterPro" id="IPR004088">
    <property type="entry name" value="KH_dom_type_1"/>
</dbReference>
<dbReference type="Pfam" id="PF12697">
    <property type="entry name" value="Abhydrolase_6"/>
    <property type="match status" value="1"/>
</dbReference>
<keyword evidence="6" id="KW-0694">RNA-binding</keyword>
<feature type="compositionally biased region" description="Polar residues" evidence="7">
    <location>
        <begin position="353"/>
        <end position="363"/>
    </location>
</feature>
<feature type="compositionally biased region" description="Basic and acidic residues" evidence="7">
    <location>
        <begin position="139"/>
        <end position="155"/>
    </location>
</feature>
<feature type="compositionally biased region" description="Basic and acidic residues" evidence="7">
    <location>
        <begin position="59"/>
        <end position="70"/>
    </location>
</feature>
<feature type="region of interest" description="Disordered" evidence="7">
    <location>
        <begin position="1"/>
        <end position="155"/>
    </location>
</feature>
<feature type="compositionally biased region" description="Pro residues" evidence="7">
    <location>
        <begin position="558"/>
        <end position="571"/>
    </location>
</feature>
<dbReference type="PROSITE" id="PS50084">
    <property type="entry name" value="KH_TYPE_1"/>
    <property type="match status" value="2"/>
</dbReference>
<dbReference type="InterPro" id="IPR016812">
    <property type="entry name" value="PPase_methylesterase_euk"/>
</dbReference>
<organism evidence="9 10">
    <name type="scientific">Populus alba x Populus x berolinensis</name>
    <dbReference type="NCBI Taxonomy" id="444605"/>
    <lineage>
        <taxon>Eukaryota</taxon>
        <taxon>Viridiplantae</taxon>
        <taxon>Streptophyta</taxon>
        <taxon>Embryophyta</taxon>
        <taxon>Tracheophyta</taxon>
        <taxon>Spermatophyta</taxon>
        <taxon>Magnoliopsida</taxon>
        <taxon>eudicotyledons</taxon>
        <taxon>Gunneridae</taxon>
        <taxon>Pentapetalae</taxon>
        <taxon>rosids</taxon>
        <taxon>fabids</taxon>
        <taxon>Malpighiales</taxon>
        <taxon>Salicaceae</taxon>
        <taxon>Saliceae</taxon>
        <taxon>Populus</taxon>
    </lineage>
</organism>
<dbReference type="AlphaFoldDB" id="A0AAD6Q1F5"/>